<feature type="domain" description="Membrane insertase YidC/Oxa/ALB C-terminal" evidence="12">
    <location>
        <begin position="79"/>
        <end position="274"/>
    </location>
</feature>
<reference evidence="13" key="1">
    <citation type="journal article" date="2020" name="Stud. Mycol.">
        <title>101 Dothideomycetes genomes: a test case for predicting lifestyles and emergence of pathogens.</title>
        <authorList>
            <person name="Haridas S."/>
            <person name="Albert R."/>
            <person name="Binder M."/>
            <person name="Bloem J."/>
            <person name="Labutti K."/>
            <person name="Salamov A."/>
            <person name="Andreopoulos B."/>
            <person name="Baker S."/>
            <person name="Barry K."/>
            <person name="Bills G."/>
            <person name="Bluhm B."/>
            <person name="Cannon C."/>
            <person name="Castanera R."/>
            <person name="Culley D."/>
            <person name="Daum C."/>
            <person name="Ezra D."/>
            <person name="Gonzalez J."/>
            <person name="Henrissat B."/>
            <person name="Kuo A."/>
            <person name="Liang C."/>
            <person name="Lipzen A."/>
            <person name="Lutzoni F."/>
            <person name="Magnuson J."/>
            <person name="Mondo S."/>
            <person name="Nolan M."/>
            <person name="Ohm R."/>
            <person name="Pangilinan J."/>
            <person name="Park H.-J."/>
            <person name="Ramirez L."/>
            <person name="Alfaro M."/>
            <person name="Sun H."/>
            <person name="Tritt A."/>
            <person name="Yoshinaga Y."/>
            <person name="Zwiers L.-H."/>
            <person name="Turgeon B."/>
            <person name="Goodwin S."/>
            <person name="Spatafora J."/>
            <person name="Crous P."/>
            <person name="Grigoriev I."/>
        </authorList>
    </citation>
    <scope>NUCLEOTIDE SEQUENCE</scope>
    <source>
        <strain evidence="13">CBS 122681</strain>
    </source>
</reference>
<feature type="region of interest" description="Disordered" evidence="10">
    <location>
        <begin position="354"/>
        <end position="384"/>
    </location>
</feature>
<dbReference type="AlphaFoldDB" id="A0A6A6SZC3"/>
<comment type="subcellular location">
    <subcellularLocation>
        <location evidence="9">Membrane</location>
        <topology evidence="9">Multi-pass membrane protein</topology>
    </subcellularLocation>
    <subcellularLocation>
        <location evidence="1">Mitochondrion inner membrane</location>
        <topology evidence="1">Multi-pass membrane protein</topology>
    </subcellularLocation>
</comment>
<keyword evidence="4" id="KW-0999">Mitochondrion inner membrane</keyword>
<feature type="compositionally biased region" description="Basic and acidic residues" evidence="10">
    <location>
        <begin position="420"/>
        <end position="436"/>
    </location>
</feature>
<evidence type="ECO:0000256" key="3">
    <source>
        <dbReference type="ARBA" id="ARBA00022692"/>
    </source>
</evidence>
<evidence type="ECO:0000256" key="10">
    <source>
        <dbReference type="SAM" id="MobiDB-lite"/>
    </source>
</evidence>
<dbReference type="PANTHER" id="PTHR12428:SF66">
    <property type="entry name" value="MITOCHONDRIAL INNER MEMBRANE PROTEIN OXA1L"/>
    <property type="match status" value="1"/>
</dbReference>
<organism evidence="13 14">
    <name type="scientific">Lophiostoma macrostomum CBS 122681</name>
    <dbReference type="NCBI Taxonomy" id="1314788"/>
    <lineage>
        <taxon>Eukaryota</taxon>
        <taxon>Fungi</taxon>
        <taxon>Dikarya</taxon>
        <taxon>Ascomycota</taxon>
        <taxon>Pezizomycotina</taxon>
        <taxon>Dothideomycetes</taxon>
        <taxon>Pleosporomycetidae</taxon>
        <taxon>Pleosporales</taxon>
        <taxon>Lophiostomataceae</taxon>
        <taxon>Lophiostoma</taxon>
    </lineage>
</organism>
<keyword evidence="7" id="KW-0496">Mitochondrion</keyword>
<dbReference type="CDD" id="cd20069">
    <property type="entry name" value="5TM_Oxa1-like"/>
    <property type="match status" value="1"/>
</dbReference>
<dbReference type="OrthoDB" id="2148490at2759"/>
<evidence type="ECO:0000256" key="4">
    <source>
        <dbReference type="ARBA" id="ARBA00022792"/>
    </source>
</evidence>
<evidence type="ECO:0000313" key="13">
    <source>
        <dbReference type="EMBL" id="KAF2651868.1"/>
    </source>
</evidence>
<dbReference type="InterPro" id="IPR001708">
    <property type="entry name" value="YidC/ALB3/OXA1/COX18"/>
</dbReference>
<keyword evidence="6 11" id="KW-1133">Transmembrane helix</keyword>
<evidence type="ECO:0000256" key="8">
    <source>
        <dbReference type="ARBA" id="ARBA00023136"/>
    </source>
</evidence>
<dbReference type="GO" id="GO:0032977">
    <property type="term" value="F:membrane insertase activity"/>
    <property type="evidence" value="ECO:0007669"/>
    <property type="project" value="InterPro"/>
</dbReference>
<evidence type="ECO:0000256" key="6">
    <source>
        <dbReference type="ARBA" id="ARBA00022989"/>
    </source>
</evidence>
<keyword evidence="14" id="KW-1185">Reference proteome</keyword>
<feature type="region of interest" description="Disordered" evidence="10">
    <location>
        <begin position="414"/>
        <end position="442"/>
    </location>
</feature>
<dbReference type="EMBL" id="MU004415">
    <property type="protein sequence ID" value="KAF2651868.1"/>
    <property type="molecule type" value="Genomic_DNA"/>
</dbReference>
<evidence type="ECO:0000256" key="2">
    <source>
        <dbReference type="ARBA" id="ARBA00009877"/>
    </source>
</evidence>
<evidence type="ECO:0000256" key="9">
    <source>
        <dbReference type="RuleBase" id="RU003945"/>
    </source>
</evidence>
<keyword evidence="8 11" id="KW-0472">Membrane</keyword>
<keyword evidence="5" id="KW-0809">Transit peptide</keyword>
<evidence type="ECO:0000259" key="12">
    <source>
        <dbReference type="Pfam" id="PF02096"/>
    </source>
</evidence>
<dbReference type="Proteomes" id="UP000799324">
    <property type="component" value="Unassembled WGS sequence"/>
</dbReference>
<accession>A0A6A6SZC3</accession>
<dbReference type="GO" id="GO:0032979">
    <property type="term" value="P:protein insertion into mitochondrial inner membrane from matrix"/>
    <property type="evidence" value="ECO:0007669"/>
    <property type="project" value="TreeGrafter"/>
</dbReference>
<evidence type="ECO:0000256" key="1">
    <source>
        <dbReference type="ARBA" id="ARBA00004448"/>
    </source>
</evidence>
<evidence type="ECO:0000256" key="11">
    <source>
        <dbReference type="SAM" id="Phobius"/>
    </source>
</evidence>
<dbReference type="NCBIfam" id="TIGR03592">
    <property type="entry name" value="yidC_oxa1_cterm"/>
    <property type="match status" value="1"/>
</dbReference>
<evidence type="ECO:0000313" key="14">
    <source>
        <dbReference type="Proteomes" id="UP000799324"/>
    </source>
</evidence>
<protein>
    <recommendedName>
        <fullName evidence="12">Membrane insertase YidC/Oxa/ALB C-terminal domain-containing protein</fullName>
    </recommendedName>
</protein>
<gene>
    <name evidence="13" type="ORF">K491DRAFT_606077</name>
</gene>
<sequence>MDGTAAAQPTHASVESLVDEVVRNPDALVAPLSTYSGDPTAAIDRIGALKDMGLDFGWGPTATFEWLIEHVYLMSSMGWGGSIVVSTIVLRAGMFYFQRQGSNNMAKMAALQPLTKDYQAKMKEAITANDTEKVDFYKYRMAAIYKEAKINPITGMIPMVWQLIFGFGAWRCIRNMSALPVPGIDQGGWLWFQNLAVADPYYLVPAIGGGLMYLTMRLGGETGTADQTMARGTATALQVGMPIMMVVVMANQPAGVALYVLVSSTTSMFTATLLRNPNFRASTGMTPLPSRAAQEVWTKVARGEINLHDVVDDKGNIIYKPQPAYQAPTRVTPKSPKKPKTLTHRGLNIKNNTTALPSHLDAKPKRQKVAPIDPATRDRDDDFEYGLPSGIGKKIDWFGRNYSPTYMFRRLRNWATSQTDEARKQREAKKKAEAKSRFGGGR</sequence>
<dbReference type="PANTHER" id="PTHR12428">
    <property type="entry name" value="OXA1"/>
    <property type="match status" value="1"/>
</dbReference>
<feature type="transmembrane region" description="Helical" evidence="11">
    <location>
        <begin position="150"/>
        <end position="170"/>
    </location>
</feature>
<keyword evidence="3 9" id="KW-0812">Transmembrane</keyword>
<evidence type="ECO:0000256" key="7">
    <source>
        <dbReference type="ARBA" id="ARBA00023128"/>
    </source>
</evidence>
<dbReference type="Pfam" id="PF02096">
    <property type="entry name" value="60KD_IMP"/>
    <property type="match status" value="1"/>
</dbReference>
<evidence type="ECO:0000256" key="5">
    <source>
        <dbReference type="ARBA" id="ARBA00022946"/>
    </source>
</evidence>
<name>A0A6A6SZC3_9PLEO</name>
<dbReference type="InterPro" id="IPR028055">
    <property type="entry name" value="YidC/Oxa/ALB_C"/>
</dbReference>
<dbReference type="GO" id="GO:0005743">
    <property type="term" value="C:mitochondrial inner membrane"/>
    <property type="evidence" value="ECO:0007669"/>
    <property type="project" value="UniProtKB-SubCell"/>
</dbReference>
<comment type="similarity">
    <text evidence="2 9">Belongs to the OXA1/ALB3/YidC family.</text>
</comment>
<feature type="transmembrane region" description="Helical" evidence="11">
    <location>
        <begin position="77"/>
        <end position="97"/>
    </location>
</feature>
<proteinExistence type="inferred from homology"/>